<evidence type="ECO:0000256" key="2">
    <source>
        <dbReference type="ARBA" id="ARBA00022491"/>
    </source>
</evidence>
<dbReference type="SUPFAM" id="SSF46785">
    <property type="entry name" value="Winged helix' DNA-binding domain"/>
    <property type="match status" value="1"/>
</dbReference>
<evidence type="ECO:0000313" key="8">
    <source>
        <dbReference type="Proteomes" id="UP001317963"/>
    </source>
</evidence>
<dbReference type="Pfam" id="PF01475">
    <property type="entry name" value="FUR"/>
    <property type="match status" value="1"/>
</dbReference>
<protein>
    <submittedName>
        <fullName evidence="7">Transcriptional repressor</fullName>
    </submittedName>
</protein>
<proteinExistence type="inferred from homology"/>
<keyword evidence="8" id="KW-1185">Reference proteome</keyword>
<evidence type="ECO:0000256" key="3">
    <source>
        <dbReference type="ARBA" id="ARBA00022833"/>
    </source>
</evidence>
<keyword evidence="4" id="KW-0805">Transcription regulation</keyword>
<organism evidence="7 8">
    <name type="scientific">Candidatus Paraluminiphilus aquimaris</name>
    <dbReference type="NCBI Taxonomy" id="2518994"/>
    <lineage>
        <taxon>Bacteria</taxon>
        <taxon>Pseudomonadati</taxon>
        <taxon>Pseudomonadota</taxon>
        <taxon>Gammaproteobacteria</taxon>
        <taxon>Cellvibrionales</taxon>
        <taxon>Halieaceae</taxon>
        <taxon>Candidatus Paraluminiphilus</taxon>
    </lineage>
</organism>
<keyword evidence="2" id="KW-0678">Repressor</keyword>
<evidence type="ECO:0000256" key="4">
    <source>
        <dbReference type="ARBA" id="ARBA00023015"/>
    </source>
</evidence>
<sequence>MHVSYLESVITKAEGRCRDRGSRLTPLRRQVLRALVEVSEPISAYGLLEICNAEREEAMPAMSMYRILDFLVDQQLAHRLVSSKKYIACSHIDCCPKHFQRVHFLICDQCARVKEVEMSEAMMDSLNHVAGAEGFKLSSRQLEFSGVCGECR</sequence>
<accession>A0ABY6Q4U9</accession>
<reference evidence="7 8" key="1">
    <citation type="submission" date="2019-02" db="EMBL/GenBank/DDBJ databases">
        <title>Halieaceae_genomes.</title>
        <authorList>
            <person name="Li S.-H."/>
        </authorList>
    </citation>
    <scope>NUCLEOTIDE SEQUENCE [LARGE SCALE GENOMIC DNA]</scope>
    <source>
        <strain evidence="7 8">JH123</strain>
    </source>
</reference>
<dbReference type="Gene3D" id="1.10.10.10">
    <property type="entry name" value="Winged helix-like DNA-binding domain superfamily/Winged helix DNA-binding domain"/>
    <property type="match status" value="1"/>
</dbReference>
<keyword evidence="6" id="KW-0804">Transcription</keyword>
<keyword evidence="3" id="KW-0862">Zinc</keyword>
<dbReference type="PANTHER" id="PTHR33202:SF6">
    <property type="entry name" value="ZINC UPTAKE REGULATION PROTEIN"/>
    <property type="match status" value="1"/>
</dbReference>
<dbReference type="Proteomes" id="UP001317963">
    <property type="component" value="Chromosome"/>
</dbReference>
<dbReference type="InterPro" id="IPR043135">
    <property type="entry name" value="Fur_C"/>
</dbReference>
<dbReference type="EMBL" id="CP036501">
    <property type="protein sequence ID" value="UZP73468.1"/>
    <property type="molecule type" value="Genomic_DNA"/>
</dbReference>
<dbReference type="PANTHER" id="PTHR33202">
    <property type="entry name" value="ZINC UPTAKE REGULATION PROTEIN"/>
    <property type="match status" value="1"/>
</dbReference>
<dbReference type="RefSeq" id="WP_279242256.1">
    <property type="nucleotide sequence ID" value="NZ_CP036501.1"/>
</dbReference>
<dbReference type="Gene3D" id="3.30.1490.190">
    <property type="match status" value="1"/>
</dbReference>
<dbReference type="InterPro" id="IPR036388">
    <property type="entry name" value="WH-like_DNA-bd_sf"/>
</dbReference>
<evidence type="ECO:0000256" key="6">
    <source>
        <dbReference type="ARBA" id="ARBA00023163"/>
    </source>
</evidence>
<name>A0ABY6Q4U9_9GAMM</name>
<comment type="similarity">
    <text evidence="1">Belongs to the Fur family.</text>
</comment>
<evidence type="ECO:0000256" key="1">
    <source>
        <dbReference type="ARBA" id="ARBA00007957"/>
    </source>
</evidence>
<evidence type="ECO:0000256" key="5">
    <source>
        <dbReference type="ARBA" id="ARBA00023125"/>
    </source>
</evidence>
<keyword evidence="5" id="KW-0238">DNA-binding</keyword>
<dbReference type="InterPro" id="IPR036390">
    <property type="entry name" value="WH_DNA-bd_sf"/>
</dbReference>
<dbReference type="InterPro" id="IPR002481">
    <property type="entry name" value="FUR"/>
</dbReference>
<gene>
    <name evidence="7" type="ORF">E0F26_01395</name>
</gene>
<evidence type="ECO:0000313" key="7">
    <source>
        <dbReference type="EMBL" id="UZP73468.1"/>
    </source>
</evidence>